<sequence>MSGLEPLAALGLVCNVIQLVEVGLKTATLCKNAYRTAEPNPELSNYAQTLAEIASNLTRSLEDSQQPLSHDDSRLLSLAQNCRDAEEEWRKKTPARFLSQQRPRKRARFGAVLQGIVNKPELDRLESQLLKAKESMETDLLVGVFKRLDISQVEADNLQDKLQNLLQATSTSEAKLHNLVKAQVALVNTQLSDRIDQAEASTKAHVTAELASHESRLKSQADQSKHTLLREAEARENIRREIEAYERLLNSLQYPDMNHRRNEIHASHGSTFNWLFEGDLKGDDLGSEASQFYSQSDSRSVNEAGSFPQELPCSSFMTWLKSRESRYWISGHPGTGKSVLMRFIVSHEQTITSLRQWQPEVQIITHFFWKIGSPMQSSFKGFLCSLVYQLFSSDEEHAMSCLKHNPDWSRKAGPGDWDKDDLQFLLHSYARQPARPFCLFIDGLDELMDDEGVGILIDFLDTLQEPPRLVKICMSSRPESAIRMGLGRSPNIKMQDLTRNDIKQYARAKLKKEVSQTNSSMGIEDLVTSISYKAEGVFLWAVLVTRSIARGISNGDSRDFIQKRLQKTPKKLHELYLDMWTRLGEDSDLYQYSTALIFKIVLFAWQSIRKAQPLDVKLLMFSPGLISILELMLASSDDLWSISFEEYDKLSVIDLEQRCKKLWTRLPFRTADLFQVVRGYLYETSDEKQWTDKPHSPVNKYDNLGIEAVHRTVFDFLIEIDDGKKIMEHHKASQEELFIRTFRSRLLRNCLCPEVRYTSGENEDDHNWLSAWRHLEIQLQLLSNHADIIHDSTLVEMLDLIWASFVQMTKSLPTHPHTGMGIVKRICKLDYLLRIVPKGFDTYMRDYLIEWESTQQFDALYKVLFACHESDGFPCCDFEWAGKQRLIQRIISIIVSHRFRISTPSVQHLSSDTLVKASMACFLISAVDTFRILQRCTYPASSWDAHKTSAILRMIRDFCYSLCLGDHMLVTLFLSENWGGVPNLISCRRRRNNEKAVYVEISMSVLIQIFLQQVVKDDTTSCRRELEEALNLKAFPQTIRPVMLGIEHGHFELSSKDLPIFQRNAEERGKIT</sequence>
<evidence type="ECO:0000313" key="4">
    <source>
        <dbReference type="EMBL" id="KAF5251981.1"/>
    </source>
</evidence>
<feature type="coiled-coil region" evidence="2">
    <location>
        <begin position="148"/>
        <end position="175"/>
    </location>
</feature>
<keyword evidence="5" id="KW-1185">Reference proteome</keyword>
<dbReference type="PANTHER" id="PTHR10039:SF5">
    <property type="entry name" value="NACHT DOMAIN-CONTAINING PROTEIN"/>
    <property type="match status" value="1"/>
</dbReference>
<feature type="domain" description="Nephrocystin 3-like N-terminal" evidence="3">
    <location>
        <begin position="314"/>
        <end position="477"/>
    </location>
</feature>
<dbReference type="SUPFAM" id="SSF52540">
    <property type="entry name" value="P-loop containing nucleoside triphosphate hydrolases"/>
    <property type="match status" value="1"/>
</dbReference>
<dbReference type="Proteomes" id="UP000573603">
    <property type="component" value="Unassembled WGS sequence"/>
</dbReference>
<proteinExistence type="predicted"/>
<dbReference type="EMBL" id="JABEVY010000062">
    <property type="protein sequence ID" value="KAF5251981.1"/>
    <property type="molecule type" value="Genomic_DNA"/>
</dbReference>
<dbReference type="AlphaFoldDB" id="A0A8H4ZSI8"/>
<accession>A0A8H4ZSI8</accession>
<keyword evidence="2" id="KW-0175">Coiled coil</keyword>
<dbReference type="InterPro" id="IPR056884">
    <property type="entry name" value="NPHP3-like_N"/>
</dbReference>
<dbReference type="Gene3D" id="3.40.50.300">
    <property type="entry name" value="P-loop containing nucleotide triphosphate hydrolases"/>
    <property type="match status" value="1"/>
</dbReference>
<name>A0A8H4ZSI8_9HYPO</name>
<evidence type="ECO:0000256" key="2">
    <source>
        <dbReference type="SAM" id="Coils"/>
    </source>
</evidence>
<evidence type="ECO:0000259" key="3">
    <source>
        <dbReference type="Pfam" id="PF24883"/>
    </source>
</evidence>
<comment type="caution">
    <text evidence="4">The sequence shown here is derived from an EMBL/GenBank/DDBJ whole genome shotgun (WGS) entry which is preliminary data.</text>
</comment>
<protein>
    <recommendedName>
        <fullName evidence="3">Nephrocystin 3-like N-terminal domain-containing protein</fullName>
    </recommendedName>
</protein>
<keyword evidence="1" id="KW-0677">Repeat</keyword>
<organism evidence="4 5">
    <name type="scientific">Fusarium anthophilum</name>
    <dbReference type="NCBI Taxonomy" id="48485"/>
    <lineage>
        <taxon>Eukaryota</taxon>
        <taxon>Fungi</taxon>
        <taxon>Dikarya</taxon>
        <taxon>Ascomycota</taxon>
        <taxon>Pezizomycotina</taxon>
        <taxon>Sordariomycetes</taxon>
        <taxon>Hypocreomycetidae</taxon>
        <taxon>Hypocreales</taxon>
        <taxon>Nectriaceae</taxon>
        <taxon>Fusarium</taxon>
        <taxon>Fusarium fujikuroi species complex</taxon>
    </lineage>
</organism>
<dbReference type="Pfam" id="PF24883">
    <property type="entry name" value="NPHP3_N"/>
    <property type="match status" value="1"/>
</dbReference>
<gene>
    <name evidence="4" type="ORF">FANTH_2935</name>
</gene>
<evidence type="ECO:0000313" key="5">
    <source>
        <dbReference type="Proteomes" id="UP000573603"/>
    </source>
</evidence>
<evidence type="ECO:0000256" key="1">
    <source>
        <dbReference type="ARBA" id="ARBA00022737"/>
    </source>
</evidence>
<dbReference type="PANTHER" id="PTHR10039">
    <property type="entry name" value="AMELOGENIN"/>
    <property type="match status" value="1"/>
</dbReference>
<reference evidence="4 5" key="1">
    <citation type="journal article" date="2020" name="BMC Genomics">
        <title>Correction to: Identification and distribution of gene clusters required for synthesis of sphingolipid metabolism inhibitors in diverse species of the filamentous fungus Fusarium.</title>
        <authorList>
            <person name="Kim H.S."/>
            <person name="Lohmar J.M."/>
            <person name="Busman M."/>
            <person name="Brown D.W."/>
            <person name="Naumann T.A."/>
            <person name="Divon H.H."/>
            <person name="Lysoe E."/>
            <person name="Uhlig S."/>
            <person name="Proctor R.H."/>
        </authorList>
    </citation>
    <scope>NUCLEOTIDE SEQUENCE [LARGE SCALE GENOMIC DNA]</scope>
    <source>
        <strain evidence="4 5">NRRL 25214</strain>
    </source>
</reference>
<dbReference type="InterPro" id="IPR027417">
    <property type="entry name" value="P-loop_NTPase"/>
</dbReference>